<feature type="region of interest" description="Disordered" evidence="1">
    <location>
        <begin position="1"/>
        <end position="23"/>
    </location>
</feature>
<feature type="compositionally biased region" description="Basic and acidic residues" evidence="1">
    <location>
        <begin position="77"/>
        <end position="111"/>
    </location>
</feature>
<gene>
    <name evidence="2" type="ORF">Pmani_022782</name>
</gene>
<dbReference type="EMBL" id="JAWZYT010002289">
    <property type="protein sequence ID" value="KAK4305321.1"/>
    <property type="molecule type" value="Genomic_DNA"/>
</dbReference>
<evidence type="ECO:0000313" key="2">
    <source>
        <dbReference type="EMBL" id="KAK4305321.1"/>
    </source>
</evidence>
<dbReference type="AlphaFoldDB" id="A0AAE1PDC5"/>
<reference evidence="2" key="1">
    <citation type="submission" date="2023-11" db="EMBL/GenBank/DDBJ databases">
        <title>Genome assemblies of two species of porcelain crab, Petrolisthes cinctipes and Petrolisthes manimaculis (Anomura: Porcellanidae).</title>
        <authorList>
            <person name="Angst P."/>
        </authorList>
    </citation>
    <scope>NUCLEOTIDE SEQUENCE</scope>
    <source>
        <strain evidence="2">PB745_02</strain>
        <tissue evidence="2">Gill</tissue>
    </source>
</reference>
<accession>A0AAE1PDC5</accession>
<feature type="region of interest" description="Disordered" evidence="1">
    <location>
        <begin position="75"/>
        <end position="117"/>
    </location>
</feature>
<sequence length="117" mass="13407">MKTFLVPPNNTSPSRGTGIIIPSTPPSVSDNLLRVAFRPAVHIIREKRRPQHRANRLTSLQYLPLFVKLLYEQAGGEGKEGGDEGREEDVKGEWRGEENGMRMMKREGKRIVERKRR</sequence>
<protein>
    <submittedName>
        <fullName evidence="2">Uncharacterized protein</fullName>
    </submittedName>
</protein>
<proteinExistence type="predicted"/>
<evidence type="ECO:0000313" key="3">
    <source>
        <dbReference type="Proteomes" id="UP001292094"/>
    </source>
</evidence>
<comment type="caution">
    <text evidence="2">The sequence shown here is derived from an EMBL/GenBank/DDBJ whole genome shotgun (WGS) entry which is preliminary data.</text>
</comment>
<organism evidence="2 3">
    <name type="scientific">Petrolisthes manimaculis</name>
    <dbReference type="NCBI Taxonomy" id="1843537"/>
    <lineage>
        <taxon>Eukaryota</taxon>
        <taxon>Metazoa</taxon>
        <taxon>Ecdysozoa</taxon>
        <taxon>Arthropoda</taxon>
        <taxon>Crustacea</taxon>
        <taxon>Multicrustacea</taxon>
        <taxon>Malacostraca</taxon>
        <taxon>Eumalacostraca</taxon>
        <taxon>Eucarida</taxon>
        <taxon>Decapoda</taxon>
        <taxon>Pleocyemata</taxon>
        <taxon>Anomura</taxon>
        <taxon>Galatheoidea</taxon>
        <taxon>Porcellanidae</taxon>
        <taxon>Petrolisthes</taxon>
    </lineage>
</organism>
<name>A0AAE1PDC5_9EUCA</name>
<evidence type="ECO:0000256" key="1">
    <source>
        <dbReference type="SAM" id="MobiDB-lite"/>
    </source>
</evidence>
<dbReference type="Proteomes" id="UP001292094">
    <property type="component" value="Unassembled WGS sequence"/>
</dbReference>
<keyword evidence="3" id="KW-1185">Reference proteome</keyword>